<name>A0A5B6W159_9ROSI</name>
<dbReference type="OrthoDB" id="245173at2759"/>
<dbReference type="AlphaFoldDB" id="A0A5B6W159"/>
<accession>A0A5B6W159</accession>
<dbReference type="Proteomes" id="UP000325315">
    <property type="component" value="Unassembled WGS sequence"/>
</dbReference>
<reference evidence="2" key="1">
    <citation type="journal article" date="2019" name="Plant Biotechnol. J.">
        <title>Genome sequencing of the Australian wild diploid species Gossypium australe highlights disease resistance and delayed gland morphogenesis.</title>
        <authorList>
            <person name="Cai Y."/>
            <person name="Cai X."/>
            <person name="Wang Q."/>
            <person name="Wang P."/>
            <person name="Zhang Y."/>
            <person name="Cai C."/>
            <person name="Xu Y."/>
            <person name="Wang K."/>
            <person name="Zhou Z."/>
            <person name="Wang C."/>
            <person name="Geng S."/>
            <person name="Li B."/>
            <person name="Dong Q."/>
            <person name="Hou Y."/>
            <person name="Wang H."/>
            <person name="Ai P."/>
            <person name="Liu Z."/>
            <person name="Yi F."/>
            <person name="Sun M."/>
            <person name="An G."/>
            <person name="Cheng J."/>
            <person name="Zhang Y."/>
            <person name="Shi Q."/>
            <person name="Xie Y."/>
            <person name="Shi X."/>
            <person name="Chang Y."/>
            <person name="Huang F."/>
            <person name="Chen Y."/>
            <person name="Hong S."/>
            <person name="Mi L."/>
            <person name="Sun Q."/>
            <person name="Zhang L."/>
            <person name="Zhou B."/>
            <person name="Peng R."/>
            <person name="Zhang X."/>
            <person name="Liu F."/>
        </authorList>
    </citation>
    <scope>NUCLEOTIDE SEQUENCE [LARGE SCALE GENOMIC DNA]</scope>
    <source>
        <strain evidence="2">cv. PA1801</strain>
    </source>
</reference>
<sequence>MANQRNEKAKQEMQETGGWGNLVAGAMALPFKHSTVPSACDKMLILLKDVSVALAGNCHQW</sequence>
<evidence type="ECO:0000313" key="1">
    <source>
        <dbReference type="EMBL" id="KAA3475451.1"/>
    </source>
</evidence>
<gene>
    <name evidence="1" type="ORF">EPI10_025631</name>
</gene>
<proteinExistence type="predicted"/>
<evidence type="ECO:0000313" key="2">
    <source>
        <dbReference type="Proteomes" id="UP000325315"/>
    </source>
</evidence>
<organism evidence="1 2">
    <name type="scientific">Gossypium australe</name>
    <dbReference type="NCBI Taxonomy" id="47621"/>
    <lineage>
        <taxon>Eukaryota</taxon>
        <taxon>Viridiplantae</taxon>
        <taxon>Streptophyta</taxon>
        <taxon>Embryophyta</taxon>
        <taxon>Tracheophyta</taxon>
        <taxon>Spermatophyta</taxon>
        <taxon>Magnoliopsida</taxon>
        <taxon>eudicotyledons</taxon>
        <taxon>Gunneridae</taxon>
        <taxon>Pentapetalae</taxon>
        <taxon>rosids</taxon>
        <taxon>malvids</taxon>
        <taxon>Malvales</taxon>
        <taxon>Malvaceae</taxon>
        <taxon>Malvoideae</taxon>
        <taxon>Gossypium</taxon>
    </lineage>
</organism>
<protein>
    <submittedName>
        <fullName evidence="1">Uncharacterized protein</fullName>
    </submittedName>
</protein>
<comment type="caution">
    <text evidence="1">The sequence shown here is derived from an EMBL/GenBank/DDBJ whole genome shotgun (WGS) entry which is preliminary data.</text>
</comment>
<dbReference type="EMBL" id="SMMG02000005">
    <property type="protein sequence ID" value="KAA3475451.1"/>
    <property type="molecule type" value="Genomic_DNA"/>
</dbReference>
<keyword evidence="2" id="KW-1185">Reference proteome</keyword>